<evidence type="ECO:0000256" key="2">
    <source>
        <dbReference type="ARBA" id="ARBA00023002"/>
    </source>
</evidence>
<reference evidence="4" key="1">
    <citation type="journal article" date="2015" name="Proc. Natl. Acad. Sci. U.S.A.">
        <title>Networks of energetic and metabolic interactions define dynamics in microbial communities.</title>
        <authorList>
            <person name="Embree M."/>
            <person name="Liu J.K."/>
            <person name="Al-Bassam M.M."/>
            <person name="Zengler K."/>
        </authorList>
    </citation>
    <scope>NUCLEOTIDE SEQUENCE</scope>
</reference>
<dbReference type="GO" id="GO:0016491">
    <property type="term" value="F:oxidoreductase activity"/>
    <property type="evidence" value="ECO:0007669"/>
    <property type="project" value="UniProtKB-KW"/>
</dbReference>
<dbReference type="AlphaFoldDB" id="A0A0W8E168"/>
<dbReference type="SUPFAM" id="SSF55469">
    <property type="entry name" value="FMN-dependent nitroreductase-like"/>
    <property type="match status" value="1"/>
</dbReference>
<dbReference type="PANTHER" id="PTHR43673">
    <property type="entry name" value="NAD(P)H NITROREDUCTASE YDGI-RELATED"/>
    <property type="match status" value="1"/>
</dbReference>
<evidence type="ECO:0000259" key="3">
    <source>
        <dbReference type="Pfam" id="PF00881"/>
    </source>
</evidence>
<dbReference type="InterPro" id="IPR000415">
    <property type="entry name" value="Nitroreductase-like"/>
</dbReference>
<dbReference type="Gene3D" id="3.40.109.10">
    <property type="entry name" value="NADH Oxidase"/>
    <property type="match status" value="1"/>
</dbReference>
<accession>A0A0W8E168</accession>
<dbReference type="EMBL" id="LNQE01001920">
    <property type="protein sequence ID" value="KUG02407.1"/>
    <property type="molecule type" value="Genomic_DNA"/>
</dbReference>
<comment type="caution">
    <text evidence="4">The sequence shown here is derived from an EMBL/GenBank/DDBJ whole genome shotgun (WGS) entry which is preliminary data.</text>
</comment>
<feature type="domain" description="Nitroreductase" evidence="3">
    <location>
        <begin position="7"/>
        <end position="157"/>
    </location>
</feature>
<gene>
    <name evidence="4" type="ORF">ASZ90_020229</name>
</gene>
<dbReference type="Pfam" id="PF00881">
    <property type="entry name" value="Nitroreductase"/>
    <property type="match status" value="1"/>
</dbReference>
<keyword evidence="2" id="KW-0560">Oxidoreductase</keyword>
<comment type="similarity">
    <text evidence="1">Belongs to the nitroreductase family.</text>
</comment>
<dbReference type="InterPro" id="IPR029479">
    <property type="entry name" value="Nitroreductase"/>
</dbReference>
<protein>
    <submittedName>
        <fullName evidence="4">Nitroreductase</fullName>
    </submittedName>
</protein>
<name>A0A0W8E168_9ZZZZ</name>
<organism evidence="4">
    <name type="scientific">hydrocarbon metagenome</name>
    <dbReference type="NCBI Taxonomy" id="938273"/>
    <lineage>
        <taxon>unclassified sequences</taxon>
        <taxon>metagenomes</taxon>
        <taxon>ecological metagenomes</taxon>
    </lineage>
</organism>
<dbReference type="PANTHER" id="PTHR43673:SF10">
    <property type="entry name" value="NADH DEHYDROGENASE_NAD(P)H NITROREDUCTASE XCC3605-RELATED"/>
    <property type="match status" value="1"/>
</dbReference>
<evidence type="ECO:0000256" key="1">
    <source>
        <dbReference type="ARBA" id="ARBA00007118"/>
    </source>
</evidence>
<sequence length="183" mass="20511">MDTMTCIKNRRSVRRFTEQEVPDEILDELLEAVRWAPSWHNTQCWEVVVVRGKENKEAIIEQLTPGNPSAKGVRQAPVVLVFCARTGVSGYIKGNPQTIKGDWCMFDMGIAGQSFCLAAHARGLGTVHIGAFDHKEVDRILGLPEEVESVEIIPLGYPAQAGVKPARKERHQFVHYEKYADKP</sequence>
<proteinExistence type="inferred from homology"/>
<evidence type="ECO:0000313" key="4">
    <source>
        <dbReference type="EMBL" id="KUG02407.1"/>
    </source>
</evidence>